<gene>
    <name evidence="1" type="ORF">MNBD_GAMMA01-1319</name>
</gene>
<organism evidence="1">
    <name type="scientific">hydrothermal vent metagenome</name>
    <dbReference type="NCBI Taxonomy" id="652676"/>
    <lineage>
        <taxon>unclassified sequences</taxon>
        <taxon>metagenomes</taxon>
        <taxon>ecological metagenomes</taxon>
    </lineage>
</organism>
<protein>
    <submittedName>
        <fullName evidence="1">Uncharacterized protein</fullName>
    </submittedName>
</protein>
<reference evidence="1" key="1">
    <citation type="submission" date="2018-06" db="EMBL/GenBank/DDBJ databases">
        <authorList>
            <person name="Zhirakovskaya E."/>
        </authorList>
    </citation>
    <scope>NUCLEOTIDE SEQUENCE</scope>
</reference>
<sequence>MAEVLIMLDTPDGKIGIVKSKIVAICKKEGSEHGINTELYVDRDSNPFNILDEFEQVAKKI</sequence>
<proteinExistence type="predicted"/>
<evidence type="ECO:0000313" key="1">
    <source>
        <dbReference type="EMBL" id="VAW38929.1"/>
    </source>
</evidence>
<dbReference type="AlphaFoldDB" id="A0A3B0VPW4"/>
<dbReference type="EMBL" id="UOEW01000214">
    <property type="protein sequence ID" value="VAW38929.1"/>
    <property type="molecule type" value="Genomic_DNA"/>
</dbReference>
<name>A0A3B0VPW4_9ZZZZ</name>
<accession>A0A3B0VPW4</accession>